<dbReference type="Pfam" id="PF12279">
    <property type="entry name" value="DUF3619"/>
    <property type="match status" value="1"/>
</dbReference>
<gene>
    <name evidence="2" type="ORF">MW290_25790</name>
</gene>
<organism evidence="2 3">
    <name type="scientific">Aquincola tertiaricarbonis</name>
    <dbReference type="NCBI Taxonomy" id="391953"/>
    <lineage>
        <taxon>Bacteria</taxon>
        <taxon>Pseudomonadati</taxon>
        <taxon>Pseudomonadota</taxon>
        <taxon>Betaproteobacteria</taxon>
        <taxon>Burkholderiales</taxon>
        <taxon>Sphaerotilaceae</taxon>
        <taxon>Aquincola</taxon>
    </lineage>
</organism>
<keyword evidence="1" id="KW-1133">Transmembrane helix</keyword>
<accession>A0ABY4SAB2</accession>
<keyword evidence="3" id="KW-1185">Reference proteome</keyword>
<evidence type="ECO:0000313" key="3">
    <source>
        <dbReference type="Proteomes" id="UP001056201"/>
    </source>
</evidence>
<dbReference type="RefSeq" id="WP_250197199.1">
    <property type="nucleotide sequence ID" value="NZ_CP097636.1"/>
</dbReference>
<evidence type="ECO:0000256" key="1">
    <source>
        <dbReference type="SAM" id="Phobius"/>
    </source>
</evidence>
<dbReference type="Proteomes" id="UP001056201">
    <property type="component" value="Chromosome 2"/>
</dbReference>
<keyword evidence="1" id="KW-0472">Membrane</keyword>
<evidence type="ECO:0000313" key="2">
    <source>
        <dbReference type="EMBL" id="URI08981.1"/>
    </source>
</evidence>
<proteinExistence type="predicted"/>
<name>A0ABY4SAB2_AQUTE</name>
<dbReference type="EMBL" id="CP097636">
    <property type="protein sequence ID" value="URI08981.1"/>
    <property type="molecule type" value="Genomic_DNA"/>
</dbReference>
<protein>
    <submittedName>
        <fullName evidence="2">DUF3619 family protein</fullName>
    </submittedName>
</protein>
<sequence>MTNTTLLAADSLQDRFARRVAARLSEAAEATPPDIETRLRFAREQALQRARVVRQAAQVAEPVVAMGHGGAATLRLGRGGRPGASWWLRLGSALPVLVLAGGLLLIHDWQDRSQVEAAAEIDSALLTDSVPPDAYSDPGFVEFLKSPTE</sequence>
<reference evidence="2" key="1">
    <citation type="submission" date="2022-05" db="EMBL/GenBank/DDBJ databases">
        <title>An RpoN-dependent PEP-CTERM gene is involved in floc formation of an Aquincola tertiaricarbonis strain.</title>
        <authorList>
            <person name="Qiu D."/>
            <person name="Xia M."/>
        </authorList>
    </citation>
    <scope>NUCLEOTIDE SEQUENCE</scope>
    <source>
        <strain evidence="2">RN12</strain>
    </source>
</reference>
<dbReference type="InterPro" id="IPR022064">
    <property type="entry name" value="DUF3619"/>
</dbReference>
<feature type="transmembrane region" description="Helical" evidence="1">
    <location>
        <begin position="86"/>
        <end position="106"/>
    </location>
</feature>
<keyword evidence="1" id="KW-0812">Transmembrane</keyword>